<dbReference type="SUPFAM" id="SSF54211">
    <property type="entry name" value="Ribosomal protein S5 domain 2-like"/>
    <property type="match status" value="1"/>
</dbReference>
<dbReference type="Pfam" id="PF00825">
    <property type="entry name" value="Ribonuclease_P"/>
    <property type="match status" value="1"/>
</dbReference>
<dbReference type="EMBL" id="FLQY01000102">
    <property type="protein sequence ID" value="SBT06557.1"/>
    <property type="molecule type" value="Genomic_DNA"/>
</dbReference>
<protein>
    <recommendedName>
        <fullName evidence="6 7">Ribonuclease P protein component</fullName>
        <shortName evidence="6">RNase P protein</shortName>
        <shortName evidence="6">RNaseP protein</shortName>
        <ecNumber evidence="6 7">3.1.26.5</ecNumber>
    </recommendedName>
    <alternativeName>
        <fullName evidence="6">Protein C5</fullName>
    </alternativeName>
</protein>
<sequence>MNASKLAGEHQVSNFAFPRDQRLIRTDDYSSVFGFRKAIRSTHFLLHYRTRVAEEVPGARLGLVVAKRYLKRSVDRNLVRRLARENFRLMHCRLRSRDLILRLAAKPEPLDRRVLNEEIRGLLGKMISPER</sequence>
<evidence type="ECO:0000313" key="9">
    <source>
        <dbReference type="Proteomes" id="UP000199600"/>
    </source>
</evidence>
<gene>
    <name evidence="6 8" type="primary">rnpA</name>
    <name evidence="8" type="ORF">PROAA_1900004</name>
</gene>
<name>A0A1A8XQ30_9RHOO</name>
<keyword evidence="1 6" id="KW-0819">tRNA processing</keyword>
<dbReference type="NCBIfam" id="TIGR00188">
    <property type="entry name" value="rnpA"/>
    <property type="match status" value="1"/>
</dbReference>
<dbReference type="HAMAP" id="MF_00227">
    <property type="entry name" value="RNase_P"/>
    <property type="match status" value="1"/>
</dbReference>
<comment type="catalytic activity">
    <reaction evidence="6">
        <text>Endonucleolytic cleavage of RNA, removing 5'-extranucleotides from tRNA precursor.</text>
        <dbReference type="EC" id="3.1.26.5"/>
    </reaction>
</comment>
<keyword evidence="9" id="KW-1185">Reference proteome</keyword>
<evidence type="ECO:0000256" key="6">
    <source>
        <dbReference type="HAMAP-Rule" id="MF_00227"/>
    </source>
</evidence>
<dbReference type="GO" id="GO:0000049">
    <property type="term" value="F:tRNA binding"/>
    <property type="evidence" value="ECO:0007669"/>
    <property type="project" value="UniProtKB-UniRule"/>
</dbReference>
<dbReference type="GO" id="GO:0004526">
    <property type="term" value="F:ribonuclease P activity"/>
    <property type="evidence" value="ECO:0007669"/>
    <property type="project" value="UniProtKB-UniRule"/>
</dbReference>
<evidence type="ECO:0000256" key="5">
    <source>
        <dbReference type="ARBA" id="ARBA00022884"/>
    </source>
</evidence>
<evidence type="ECO:0000256" key="3">
    <source>
        <dbReference type="ARBA" id="ARBA00022759"/>
    </source>
</evidence>
<dbReference type="EC" id="3.1.26.5" evidence="6 7"/>
<dbReference type="PANTHER" id="PTHR33992:SF1">
    <property type="entry name" value="RIBONUCLEASE P PROTEIN COMPONENT"/>
    <property type="match status" value="1"/>
</dbReference>
<dbReference type="Gene3D" id="3.30.230.10">
    <property type="match status" value="1"/>
</dbReference>
<dbReference type="InterPro" id="IPR020568">
    <property type="entry name" value="Ribosomal_Su5_D2-typ_SF"/>
</dbReference>
<comment type="similarity">
    <text evidence="6">Belongs to the RnpA family.</text>
</comment>
<evidence type="ECO:0000256" key="4">
    <source>
        <dbReference type="ARBA" id="ARBA00022801"/>
    </source>
</evidence>
<evidence type="ECO:0000313" key="8">
    <source>
        <dbReference type="EMBL" id="SBT06557.1"/>
    </source>
</evidence>
<keyword evidence="4 6" id="KW-0378">Hydrolase</keyword>
<comment type="subunit">
    <text evidence="6">Consists of a catalytic RNA component (M1 or rnpB) and a protein subunit.</text>
</comment>
<dbReference type="RefSeq" id="WP_245664189.1">
    <property type="nucleotide sequence ID" value="NZ_FLQY01000102.1"/>
</dbReference>
<evidence type="ECO:0000256" key="2">
    <source>
        <dbReference type="ARBA" id="ARBA00022722"/>
    </source>
</evidence>
<evidence type="ECO:0000256" key="7">
    <source>
        <dbReference type="NCBIfam" id="TIGR00188"/>
    </source>
</evidence>
<dbReference type="GO" id="GO:0001682">
    <property type="term" value="P:tRNA 5'-leader removal"/>
    <property type="evidence" value="ECO:0007669"/>
    <property type="project" value="UniProtKB-UniRule"/>
</dbReference>
<dbReference type="AlphaFoldDB" id="A0A1A8XQ30"/>
<dbReference type="Proteomes" id="UP000199600">
    <property type="component" value="Unassembled WGS sequence"/>
</dbReference>
<comment type="function">
    <text evidence="6">RNaseP catalyzes the removal of the 5'-leader sequence from pre-tRNA to produce the mature 5'-terminus. It can also cleave other RNA substrates such as 4.5S RNA. The protein component plays an auxiliary but essential role in vivo by binding to the 5'-leader sequence and broadening the substrate specificity of the ribozyme.</text>
</comment>
<keyword evidence="3 6" id="KW-0255">Endonuclease</keyword>
<accession>A0A1A8XQ30</accession>
<dbReference type="GO" id="GO:0030677">
    <property type="term" value="C:ribonuclease P complex"/>
    <property type="evidence" value="ECO:0007669"/>
    <property type="project" value="TreeGrafter"/>
</dbReference>
<keyword evidence="5 6" id="KW-0694">RNA-binding</keyword>
<reference evidence="8 9" key="1">
    <citation type="submission" date="2016-06" db="EMBL/GenBank/DDBJ databases">
        <authorList>
            <person name="Kjaerup R.B."/>
            <person name="Dalgaard T.S."/>
            <person name="Juul-Madsen H.R."/>
        </authorList>
    </citation>
    <scope>NUCLEOTIDE SEQUENCE [LARGE SCALE GENOMIC DNA]</scope>
    <source>
        <strain evidence="8">2</strain>
    </source>
</reference>
<proteinExistence type="inferred from homology"/>
<dbReference type="PANTHER" id="PTHR33992">
    <property type="entry name" value="RIBONUCLEASE P PROTEIN COMPONENT"/>
    <property type="match status" value="1"/>
</dbReference>
<dbReference type="InterPro" id="IPR000100">
    <property type="entry name" value="RNase_P"/>
</dbReference>
<evidence type="ECO:0000256" key="1">
    <source>
        <dbReference type="ARBA" id="ARBA00022694"/>
    </source>
</evidence>
<dbReference type="GO" id="GO:0042781">
    <property type="term" value="F:3'-tRNA processing endoribonuclease activity"/>
    <property type="evidence" value="ECO:0007669"/>
    <property type="project" value="TreeGrafter"/>
</dbReference>
<organism evidence="8 9">
    <name type="scientific">Candidatus Propionivibrio aalborgensis</name>
    <dbReference type="NCBI Taxonomy" id="1860101"/>
    <lineage>
        <taxon>Bacteria</taxon>
        <taxon>Pseudomonadati</taxon>
        <taxon>Pseudomonadota</taxon>
        <taxon>Betaproteobacteria</taxon>
        <taxon>Rhodocyclales</taxon>
        <taxon>Rhodocyclaceae</taxon>
        <taxon>Propionivibrio</taxon>
    </lineage>
</organism>
<dbReference type="InterPro" id="IPR014721">
    <property type="entry name" value="Ribsml_uS5_D2-typ_fold_subgr"/>
</dbReference>
<keyword evidence="2 6" id="KW-0540">Nuclease</keyword>